<proteinExistence type="inferred from homology"/>
<dbReference type="GO" id="GO:0009086">
    <property type="term" value="P:methionine biosynthetic process"/>
    <property type="evidence" value="ECO:0007669"/>
    <property type="project" value="UniProtKB-KW"/>
</dbReference>
<name>A0A3B0UEL8_9ZZZZ</name>
<dbReference type="InterPro" id="IPR004620">
    <property type="entry name" value="MTHF_reductase_bac"/>
</dbReference>
<dbReference type="InterPro" id="IPR029041">
    <property type="entry name" value="FAD-linked_oxidoreductase-like"/>
</dbReference>
<sequence>MTATRKSRLPQSQKPEFELSFEFFPPKTEKAEERFWHSLEKLIPLAPKFVSVTYGAGGSTRERTLKMVSRISSETGIDAAAHLTCVGATKEEVDEVVRGYYDAGVRRIVAIRGDPEAGIGEKFIPHPGGYASSVDLVAGIKNIADFDVSVAAYPEMHPESSSWDEEIENLKRKEDAGASRALTQMFFDNNDYWKFLERVEKAGVKLPIVPGIQPIHNFERISFFANKCGAKVPTWLAQRFAGLENDPGTQALVAASVAAEQVTELMDGGVTQFHFFTMNHAAQVMALARVIGQTKK</sequence>
<reference evidence="12" key="1">
    <citation type="submission" date="2018-06" db="EMBL/GenBank/DDBJ databases">
        <authorList>
            <person name="Zhirakovskaya E."/>
        </authorList>
    </citation>
    <scope>NUCLEOTIDE SEQUENCE</scope>
</reference>
<dbReference type="NCBIfam" id="TIGR00676">
    <property type="entry name" value="fadh2"/>
    <property type="match status" value="1"/>
</dbReference>
<keyword evidence="8" id="KW-0520">NAD</keyword>
<dbReference type="InterPro" id="IPR003171">
    <property type="entry name" value="Mehydrof_redctse-like"/>
</dbReference>
<comment type="pathway">
    <text evidence="2">One-carbon metabolism; tetrahydrofolate interconversion.</text>
</comment>
<keyword evidence="4" id="KW-0028">Amino-acid biosynthesis</keyword>
<protein>
    <recommendedName>
        <fullName evidence="11">methylenetetrahydrofolate reductase (NADH)</fullName>
        <ecNumber evidence="11">1.5.1.54</ecNumber>
    </recommendedName>
</protein>
<comment type="similarity">
    <text evidence="3">Belongs to the methylenetetrahydrofolate reductase family.</text>
</comment>
<evidence type="ECO:0000256" key="4">
    <source>
        <dbReference type="ARBA" id="ARBA00022605"/>
    </source>
</evidence>
<comment type="pathway">
    <text evidence="10">Amino-acid biosynthesis; L-methionine biosynthesis via de novo pathway.</text>
</comment>
<keyword evidence="7 12" id="KW-0560">Oxidoreductase</keyword>
<dbReference type="GO" id="GO:0106312">
    <property type="term" value="F:methylenetetrahydrofolate reductase (NADH) activity"/>
    <property type="evidence" value="ECO:0007669"/>
    <property type="project" value="UniProtKB-EC"/>
</dbReference>
<dbReference type="CDD" id="cd00537">
    <property type="entry name" value="MTHFR"/>
    <property type="match status" value="1"/>
</dbReference>
<evidence type="ECO:0000256" key="11">
    <source>
        <dbReference type="ARBA" id="ARBA00034529"/>
    </source>
</evidence>
<dbReference type="GO" id="GO:0005829">
    <property type="term" value="C:cytosol"/>
    <property type="evidence" value="ECO:0007669"/>
    <property type="project" value="InterPro"/>
</dbReference>
<gene>
    <name evidence="12" type="ORF">MNBD_ALPHA11-1956</name>
</gene>
<dbReference type="AlphaFoldDB" id="A0A3B0UEL8"/>
<dbReference type="PANTHER" id="PTHR45754">
    <property type="entry name" value="METHYLENETETRAHYDROFOLATE REDUCTASE"/>
    <property type="match status" value="1"/>
</dbReference>
<keyword evidence="9" id="KW-0486">Methionine biosynthesis</keyword>
<dbReference type="EC" id="1.5.1.54" evidence="11"/>
<accession>A0A3B0UEL8</accession>
<evidence type="ECO:0000256" key="10">
    <source>
        <dbReference type="ARBA" id="ARBA00034478"/>
    </source>
</evidence>
<keyword evidence="5" id="KW-0285">Flavoprotein</keyword>
<evidence type="ECO:0000256" key="8">
    <source>
        <dbReference type="ARBA" id="ARBA00023027"/>
    </source>
</evidence>
<dbReference type="Pfam" id="PF02219">
    <property type="entry name" value="MTHFR"/>
    <property type="match status" value="1"/>
</dbReference>
<dbReference type="GO" id="GO:0035999">
    <property type="term" value="P:tetrahydrofolate interconversion"/>
    <property type="evidence" value="ECO:0007669"/>
    <property type="project" value="UniProtKB-UniPathway"/>
</dbReference>
<evidence type="ECO:0000256" key="5">
    <source>
        <dbReference type="ARBA" id="ARBA00022630"/>
    </source>
</evidence>
<evidence type="ECO:0000256" key="1">
    <source>
        <dbReference type="ARBA" id="ARBA00001974"/>
    </source>
</evidence>
<keyword evidence="6" id="KW-0274">FAD</keyword>
<comment type="cofactor">
    <cofactor evidence="1">
        <name>FAD</name>
        <dbReference type="ChEBI" id="CHEBI:57692"/>
    </cofactor>
</comment>
<organism evidence="12">
    <name type="scientific">hydrothermal vent metagenome</name>
    <dbReference type="NCBI Taxonomy" id="652676"/>
    <lineage>
        <taxon>unclassified sequences</taxon>
        <taxon>metagenomes</taxon>
        <taxon>ecological metagenomes</taxon>
    </lineage>
</organism>
<dbReference type="GO" id="GO:0071949">
    <property type="term" value="F:FAD binding"/>
    <property type="evidence" value="ECO:0007669"/>
    <property type="project" value="TreeGrafter"/>
</dbReference>
<dbReference type="PANTHER" id="PTHR45754:SF3">
    <property type="entry name" value="METHYLENETETRAHYDROFOLATE REDUCTASE (NADPH)"/>
    <property type="match status" value="1"/>
</dbReference>
<evidence type="ECO:0000313" key="12">
    <source>
        <dbReference type="EMBL" id="VAW25032.1"/>
    </source>
</evidence>
<evidence type="ECO:0000256" key="6">
    <source>
        <dbReference type="ARBA" id="ARBA00022827"/>
    </source>
</evidence>
<evidence type="ECO:0000256" key="9">
    <source>
        <dbReference type="ARBA" id="ARBA00023167"/>
    </source>
</evidence>
<dbReference type="SUPFAM" id="SSF51730">
    <property type="entry name" value="FAD-linked oxidoreductase"/>
    <property type="match status" value="1"/>
</dbReference>
<dbReference type="Gene3D" id="3.20.20.220">
    <property type="match status" value="1"/>
</dbReference>
<dbReference type="UniPathway" id="UPA00193"/>
<evidence type="ECO:0000256" key="7">
    <source>
        <dbReference type="ARBA" id="ARBA00023002"/>
    </source>
</evidence>
<evidence type="ECO:0000256" key="3">
    <source>
        <dbReference type="ARBA" id="ARBA00006743"/>
    </source>
</evidence>
<dbReference type="EMBL" id="UOEQ01000576">
    <property type="protein sequence ID" value="VAW25032.1"/>
    <property type="molecule type" value="Genomic_DNA"/>
</dbReference>
<evidence type="ECO:0000256" key="2">
    <source>
        <dbReference type="ARBA" id="ARBA00004777"/>
    </source>
</evidence>